<dbReference type="RefSeq" id="WP_306099425.1">
    <property type="nucleotide sequence ID" value="NZ_CP162602.1"/>
</dbReference>
<keyword evidence="2 5" id="KW-0963">Cytoplasm</keyword>
<evidence type="ECO:0000313" key="8">
    <source>
        <dbReference type="EMBL" id="XDK26520.1"/>
    </source>
</evidence>
<dbReference type="InterPro" id="IPR004029">
    <property type="entry name" value="UreE_N"/>
</dbReference>
<dbReference type="GO" id="GO:0006457">
    <property type="term" value="P:protein folding"/>
    <property type="evidence" value="ECO:0007669"/>
    <property type="project" value="InterPro"/>
</dbReference>
<evidence type="ECO:0000256" key="4">
    <source>
        <dbReference type="ARBA" id="ARBA00023186"/>
    </source>
</evidence>
<sequence>MLRVIRRSDHHHGDISDSLVLAYELRQRGRFRVSSQSGLDVGVFLTRGDTLQHGDCLFTECGKVFKVVAEEEKVITAVTEDWLTFAKACYHLGNRHVPMEIGERWLRFQPDHVLETMISLLGLTCHHHFAMFNPESGAYHSGGHSHGQHQHSTKEHDHG</sequence>
<evidence type="ECO:0000256" key="6">
    <source>
        <dbReference type="SAM" id="MobiDB-lite"/>
    </source>
</evidence>
<dbReference type="Gene3D" id="2.60.260.20">
    <property type="entry name" value="Urease metallochaperone UreE, N-terminal domain"/>
    <property type="match status" value="1"/>
</dbReference>
<dbReference type="SUPFAM" id="SSF69287">
    <property type="entry name" value="Urease metallochaperone UreE, N-terminal domain"/>
    <property type="match status" value="1"/>
</dbReference>
<dbReference type="GO" id="GO:0019627">
    <property type="term" value="P:urea metabolic process"/>
    <property type="evidence" value="ECO:0007669"/>
    <property type="project" value="InterPro"/>
</dbReference>
<feature type="domain" description="UreE urease accessory N-terminal" evidence="7">
    <location>
        <begin position="1"/>
        <end position="65"/>
    </location>
</feature>
<evidence type="ECO:0000259" key="7">
    <source>
        <dbReference type="SMART" id="SM00988"/>
    </source>
</evidence>
<name>A0AB39HJV7_9VIBR</name>
<evidence type="ECO:0000256" key="2">
    <source>
        <dbReference type="ARBA" id="ARBA00022490"/>
    </source>
</evidence>
<dbReference type="InterPro" id="IPR036118">
    <property type="entry name" value="UreE_N_sf"/>
</dbReference>
<dbReference type="GO" id="GO:0016151">
    <property type="term" value="F:nickel cation binding"/>
    <property type="evidence" value="ECO:0007669"/>
    <property type="project" value="UniProtKB-UniRule"/>
</dbReference>
<comment type="function">
    <text evidence="5">Involved in urease metallocenter assembly. Binds nickel. Probably functions as a nickel donor during metallocenter assembly.</text>
</comment>
<keyword evidence="8" id="KW-0614">Plasmid</keyword>
<gene>
    <name evidence="5 8" type="primary">ureE</name>
    <name evidence="8" type="ORF">AB0763_15880</name>
</gene>
<dbReference type="Pfam" id="PF02814">
    <property type="entry name" value="UreE_N"/>
    <property type="match status" value="1"/>
</dbReference>
<dbReference type="SMART" id="SM00988">
    <property type="entry name" value="UreE_N"/>
    <property type="match status" value="1"/>
</dbReference>
<dbReference type="CDD" id="cd00571">
    <property type="entry name" value="UreE"/>
    <property type="match status" value="1"/>
</dbReference>
<dbReference type="AlphaFoldDB" id="A0AB39HJV7"/>
<organism evidence="8">
    <name type="scientific">Vibrio sp. HB236076</name>
    <dbReference type="NCBI Taxonomy" id="3232307"/>
    <lineage>
        <taxon>Bacteria</taxon>
        <taxon>Pseudomonadati</taxon>
        <taxon>Pseudomonadota</taxon>
        <taxon>Gammaproteobacteria</taxon>
        <taxon>Vibrionales</taxon>
        <taxon>Vibrionaceae</taxon>
        <taxon>Vibrio</taxon>
    </lineage>
</organism>
<dbReference type="GO" id="GO:0065003">
    <property type="term" value="P:protein-containing complex assembly"/>
    <property type="evidence" value="ECO:0007669"/>
    <property type="project" value="InterPro"/>
</dbReference>
<dbReference type="NCBIfam" id="NF009751">
    <property type="entry name" value="PRK13261.1-1"/>
    <property type="match status" value="1"/>
</dbReference>
<geneLocation type="plasmid" evidence="8">
    <name>p-HB236076</name>
</geneLocation>
<protein>
    <recommendedName>
        <fullName evidence="5">Urease accessory protein UreE</fullName>
    </recommendedName>
</protein>
<reference evidence="8" key="1">
    <citation type="submission" date="2024-07" db="EMBL/GenBank/DDBJ databases">
        <title>Genome Analysis of a Potential Novel Vibrio Species Secreting pH- and Thermo-stable Alginate Lyase and its Application in Producing Alginate Oligosaccharides.</title>
        <authorList>
            <person name="Huang H."/>
            <person name="Bao K."/>
        </authorList>
    </citation>
    <scope>NUCLEOTIDE SEQUENCE</scope>
    <source>
        <strain evidence="8">HB236076</strain>
        <plasmid evidence="8">p-HB236076</plasmid>
    </source>
</reference>
<proteinExistence type="inferred from homology"/>
<keyword evidence="3 5" id="KW-0533">Nickel</keyword>
<dbReference type="EMBL" id="CP162602">
    <property type="protein sequence ID" value="XDK26520.1"/>
    <property type="molecule type" value="Genomic_DNA"/>
</dbReference>
<dbReference type="Pfam" id="PF05194">
    <property type="entry name" value="UreE_C"/>
    <property type="match status" value="1"/>
</dbReference>
<dbReference type="GO" id="GO:0051082">
    <property type="term" value="F:unfolded protein binding"/>
    <property type="evidence" value="ECO:0007669"/>
    <property type="project" value="UniProtKB-UniRule"/>
</dbReference>
<keyword evidence="4 5" id="KW-0143">Chaperone</keyword>
<accession>A0AB39HJV7</accession>
<dbReference type="SUPFAM" id="SSF69737">
    <property type="entry name" value="Urease metallochaperone UreE, C-terminal domain"/>
    <property type="match status" value="1"/>
</dbReference>
<comment type="subcellular location">
    <subcellularLocation>
        <location evidence="1 5">Cytoplasm</location>
    </subcellularLocation>
</comment>
<dbReference type="InterPro" id="IPR012406">
    <property type="entry name" value="UreE"/>
</dbReference>
<dbReference type="InterPro" id="IPR007864">
    <property type="entry name" value="UreE_C_dom"/>
</dbReference>
<dbReference type="GO" id="GO:0005737">
    <property type="term" value="C:cytoplasm"/>
    <property type="evidence" value="ECO:0007669"/>
    <property type="project" value="UniProtKB-SubCell"/>
</dbReference>
<evidence type="ECO:0000256" key="5">
    <source>
        <dbReference type="HAMAP-Rule" id="MF_00822"/>
    </source>
</evidence>
<dbReference type="HAMAP" id="MF_00822">
    <property type="entry name" value="UreE"/>
    <property type="match status" value="1"/>
</dbReference>
<dbReference type="PIRSF" id="PIRSF036402">
    <property type="entry name" value="Ureas_acces_UreE"/>
    <property type="match status" value="1"/>
</dbReference>
<dbReference type="KEGG" id="vih:AB0763_15880"/>
<evidence type="ECO:0000256" key="1">
    <source>
        <dbReference type="ARBA" id="ARBA00004496"/>
    </source>
</evidence>
<feature type="region of interest" description="Disordered" evidence="6">
    <location>
        <begin position="140"/>
        <end position="159"/>
    </location>
</feature>
<evidence type="ECO:0000256" key="3">
    <source>
        <dbReference type="ARBA" id="ARBA00022596"/>
    </source>
</evidence>
<dbReference type="Gene3D" id="3.30.70.790">
    <property type="entry name" value="UreE, C-terminal domain"/>
    <property type="match status" value="1"/>
</dbReference>
<comment type="similarity">
    <text evidence="5">Belongs to the UreE family.</text>
</comment>